<reference evidence="1 2" key="1">
    <citation type="submission" date="2017-02" db="EMBL/GenBank/DDBJ databases">
        <title>Ketogulonicigenium robustum SPU B003 Genome sequencing and assembly.</title>
        <authorList>
            <person name="Li Y."/>
            <person name="Liu L."/>
            <person name="Wang C."/>
            <person name="Zhang M."/>
            <person name="Zhang T."/>
            <person name="Zhang Y."/>
        </authorList>
    </citation>
    <scope>NUCLEOTIDE SEQUENCE [LARGE SCALE GENOMIC DNA]</scope>
    <source>
        <strain evidence="1 2">SPU_B003</strain>
    </source>
</reference>
<dbReference type="Proteomes" id="UP000242447">
    <property type="component" value="Chromosome"/>
</dbReference>
<evidence type="ECO:0000313" key="2">
    <source>
        <dbReference type="Proteomes" id="UP000242447"/>
    </source>
</evidence>
<gene>
    <name evidence="1" type="ORF">BVG79_00376</name>
</gene>
<sequence length="48" mass="5469">MCLRRSSSICADTAMVGYSLLMQLRLRGPVRIAARFYNSVMENIRDMA</sequence>
<name>A0A1W6NWX0_9RHOB</name>
<dbReference type="EMBL" id="CP019937">
    <property type="protein sequence ID" value="ARO13732.1"/>
    <property type="molecule type" value="Genomic_DNA"/>
</dbReference>
<protein>
    <submittedName>
        <fullName evidence="1">Uncharacterized protein</fullName>
    </submittedName>
</protein>
<dbReference type="KEGG" id="kro:BVG79_00376"/>
<accession>A0A1W6NWX0</accession>
<proteinExistence type="predicted"/>
<dbReference type="AlphaFoldDB" id="A0A1W6NWX0"/>
<evidence type="ECO:0000313" key="1">
    <source>
        <dbReference type="EMBL" id="ARO13732.1"/>
    </source>
</evidence>
<keyword evidence="2" id="KW-1185">Reference proteome</keyword>
<organism evidence="1 2">
    <name type="scientific">Ketogulonicigenium robustum</name>
    <dbReference type="NCBI Taxonomy" id="92947"/>
    <lineage>
        <taxon>Bacteria</taxon>
        <taxon>Pseudomonadati</taxon>
        <taxon>Pseudomonadota</taxon>
        <taxon>Alphaproteobacteria</taxon>
        <taxon>Rhodobacterales</taxon>
        <taxon>Roseobacteraceae</taxon>
        <taxon>Ketogulonicigenium</taxon>
    </lineage>
</organism>